<dbReference type="AlphaFoldDB" id="A0A392UL07"/>
<keyword evidence="2" id="KW-1185">Reference proteome</keyword>
<dbReference type="EMBL" id="LXQA010841348">
    <property type="protein sequence ID" value="MCI73568.1"/>
    <property type="molecule type" value="Genomic_DNA"/>
</dbReference>
<reference evidence="1 2" key="1">
    <citation type="journal article" date="2018" name="Front. Plant Sci.">
        <title>Red Clover (Trifolium pratense) and Zigzag Clover (T. medium) - A Picture of Genomic Similarities and Differences.</title>
        <authorList>
            <person name="Dluhosova J."/>
            <person name="Istvanek J."/>
            <person name="Nedelnik J."/>
            <person name="Repkova J."/>
        </authorList>
    </citation>
    <scope>NUCLEOTIDE SEQUENCE [LARGE SCALE GENOMIC DNA]</scope>
    <source>
        <strain evidence="2">cv. 10/8</strain>
        <tissue evidence="1">Leaf</tissue>
    </source>
</reference>
<accession>A0A392UL07</accession>
<evidence type="ECO:0000313" key="2">
    <source>
        <dbReference type="Proteomes" id="UP000265520"/>
    </source>
</evidence>
<name>A0A392UL07_9FABA</name>
<dbReference type="Proteomes" id="UP000265520">
    <property type="component" value="Unassembled WGS sequence"/>
</dbReference>
<sequence>MSTRPATLGRSKSCGIHFQCGFRHWGGGGCVFVGISMLSRTLRNDALLGVRTVPWITSLSIVLSKITP</sequence>
<comment type="caution">
    <text evidence="1">The sequence shown here is derived from an EMBL/GenBank/DDBJ whole genome shotgun (WGS) entry which is preliminary data.</text>
</comment>
<evidence type="ECO:0000313" key="1">
    <source>
        <dbReference type="EMBL" id="MCI73568.1"/>
    </source>
</evidence>
<proteinExistence type="predicted"/>
<organism evidence="1 2">
    <name type="scientific">Trifolium medium</name>
    <dbReference type="NCBI Taxonomy" id="97028"/>
    <lineage>
        <taxon>Eukaryota</taxon>
        <taxon>Viridiplantae</taxon>
        <taxon>Streptophyta</taxon>
        <taxon>Embryophyta</taxon>
        <taxon>Tracheophyta</taxon>
        <taxon>Spermatophyta</taxon>
        <taxon>Magnoliopsida</taxon>
        <taxon>eudicotyledons</taxon>
        <taxon>Gunneridae</taxon>
        <taxon>Pentapetalae</taxon>
        <taxon>rosids</taxon>
        <taxon>fabids</taxon>
        <taxon>Fabales</taxon>
        <taxon>Fabaceae</taxon>
        <taxon>Papilionoideae</taxon>
        <taxon>50 kb inversion clade</taxon>
        <taxon>NPAAA clade</taxon>
        <taxon>Hologalegina</taxon>
        <taxon>IRL clade</taxon>
        <taxon>Trifolieae</taxon>
        <taxon>Trifolium</taxon>
    </lineage>
</organism>
<protein>
    <submittedName>
        <fullName evidence="1">Uncharacterized protein</fullName>
    </submittedName>
</protein>